<sequence length="1125" mass="130254">MFAKNFNKWDTLLGWAVFFIALITYAITVEPTNSFWDAGEYIATSAKLQVGHPPGAPLQQMIGAFFAMFAFEPDQVARMVNYVSGVSSAFTILFMFWTITNLAQKLVFKKDEIMTNSKAIAVLGSGLIGSLAFTFSDSFWFNAVETEVYAMASLIMALQLWLGLKWTDSLDDPRGNRWLILISFVIGLTFGVQFMGFLAIPSIGLLYYFKTYKTTTVKNFLLANIAVIAVLMLVYKFSLTYVLMLFGWSEVFFINSIGLPFNSGSIIMGLVFVAAFYFGLSFTRKNDYRTANTIVLCMMFVFLGFSTWLMLPIRANARVVINENNPEDARALLAYYNREQYPGVDSPIYGAFYSSTFGNAGEDKDEAPKYEKDEKLGKYVIVNYYKGAVPGDDPKHVGLLPRMWSGQHAENYMRYFGPLDFKMKQSNEELRRAVKQVKDGFANGEIDAEQYISFLRRFGDYLEVEPPSLWQNIKYMAQFQFGYMYWRYFMWNFSGKNNDVQGRYNGNGEWISGIGFIDSMRLGSQNNLPDEIENDKARNTYFLLPLILGIVGILFQIAKNPKQFWVLLIFFLFTGLAIQFYTNPYIFQPRERDYSLVGSFYIFAIWIGLGVYGLFEEFKKYLTPKILAPALTVVCFLAVPTVMAFQNWDDHDRSNRFTANASAKAYLDSCQEDAGAILFTIGDNDTFPLWYAQEIEGYRTDVRIVCTSLFETDWYIDQMKRKAYESEAIPSQIAHDKYRWGSRDVLYFQTVDPLFNKQISESRWSIQDFIKWVDSDEPKTKLKYILERQENIDMDAYSESAQNIVYYPTNKLRIPVNKKNVLESGLVKEKDSALIVDYIDIDLPRSAITKKSMMMLDILANNDWKRPIYFSGGSFDDAEFIWMKDYLQLDGMAYKLVPIKTERRSSYEMGRIDSDLMYDIATNWYWGNSGSPDIYHDPQTRIQGLSYRSNLARLVEQLLEENKIEKAKDIIDLAMKNIPVEYFEYYTFVEPFVDGYYKVGETNKAHELFEKLKYIYQDRLEYYAEVPLEEQYDKIDEIIADMEGYRRNIDILISNNDRERAEKETLIFNEYIDKFQHFYRDNILEEEPPIPGENPDLEDSMPISDTTVIDATTTEEEVLDTIPVQ</sequence>
<feature type="transmembrane region" description="Helical" evidence="2">
    <location>
        <begin position="594"/>
        <end position="614"/>
    </location>
</feature>
<feature type="coiled-coil region" evidence="1">
    <location>
        <begin position="1028"/>
        <end position="1062"/>
    </location>
</feature>
<dbReference type="KEGG" id="emar:D1013_03775"/>
<dbReference type="Proteomes" id="UP000276309">
    <property type="component" value="Chromosome"/>
</dbReference>
<evidence type="ECO:0000313" key="3">
    <source>
        <dbReference type="EMBL" id="AYN66564.1"/>
    </source>
</evidence>
<accession>A0A3G2L2S7</accession>
<dbReference type="RefSeq" id="WP_121847616.1">
    <property type="nucleotide sequence ID" value="NZ_CP032050.1"/>
</dbReference>
<feature type="transmembrane region" description="Helical" evidence="2">
    <location>
        <begin position="259"/>
        <end position="279"/>
    </location>
</feature>
<evidence type="ECO:0000256" key="2">
    <source>
        <dbReference type="SAM" id="Phobius"/>
    </source>
</evidence>
<feature type="transmembrane region" description="Helical" evidence="2">
    <location>
        <begin position="291"/>
        <end position="311"/>
    </location>
</feature>
<dbReference type="InterPro" id="IPR052724">
    <property type="entry name" value="GT117_domain-containing"/>
</dbReference>
<dbReference type="AlphaFoldDB" id="A0A3G2L2S7"/>
<dbReference type="PANTHER" id="PTHR16214:SF3">
    <property type="entry name" value="TRANSMEMBRANE PROTEIN 260"/>
    <property type="match status" value="1"/>
</dbReference>
<feature type="transmembrane region" description="Helical" evidence="2">
    <location>
        <begin position="119"/>
        <end position="136"/>
    </location>
</feature>
<keyword evidence="2" id="KW-1133">Transmembrane helix</keyword>
<evidence type="ECO:0000313" key="4">
    <source>
        <dbReference type="Proteomes" id="UP000276309"/>
    </source>
</evidence>
<feature type="transmembrane region" description="Helical" evidence="2">
    <location>
        <begin position="221"/>
        <end position="247"/>
    </location>
</feature>
<feature type="transmembrane region" description="Helical" evidence="2">
    <location>
        <begin position="564"/>
        <end position="582"/>
    </location>
</feature>
<organism evidence="3 4">
    <name type="scientific">Euzebyella marina</name>
    <dbReference type="NCBI Taxonomy" id="1761453"/>
    <lineage>
        <taxon>Bacteria</taxon>
        <taxon>Pseudomonadati</taxon>
        <taxon>Bacteroidota</taxon>
        <taxon>Flavobacteriia</taxon>
        <taxon>Flavobacteriales</taxon>
        <taxon>Flavobacteriaceae</taxon>
        <taxon>Euzebyella</taxon>
    </lineage>
</organism>
<feature type="transmembrane region" description="Helical" evidence="2">
    <location>
        <begin position="79"/>
        <end position="99"/>
    </location>
</feature>
<reference evidence="3 4" key="1">
    <citation type="submission" date="2018-08" db="EMBL/GenBank/DDBJ databases">
        <title>The reduced genetic potential of extracellular carbohydrate catabolism in Euzebyella marina RN62, a Flavobacteriia bacterium isolated from the hadal water.</title>
        <authorList>
            <person name="Xue C."/>
        </authorList>
    </citation>
    <scope>NUCLEOTIDE SEQUENCE [LARGE SCALE GENOMIC DNA]</scope>
    <source>
        <strain evidence="3 4">RN62</strain>
    </source>
</reference>
<dbReference type="InterPro" id="IPR021280">
    <property type="entry name" value="TMEM260-like"/>
</dbReference>
<dbReference type="Pfam" id="PF11028">
    <property type="entry name" value="TMEM260-like"/>
    <property type="match status" value="1"/>
</dbReference>
<keyword evidence="2" id="KW-0812">Transmembrane</keyword>
<gene>
    <name evidence="3" type="ORF">D1013_03775</name>
</gene>
<evidence type="ECO:0000256" key="1">
    <source>
        <dbReference type="SAM" id="Coils"/>
    </source>
</evidence>
<feature type="transmembrane region" description="Helical" evidence="2">
    <location>
        <begin position="178"/>
        <end position="209"/>
    </location>
</feature>
<name>A0A3G2L2S7_9FLAO</name>
<feature type="transmembrane region" description="Helical" evidence="2">
    <location>
        <begin position="626"/>
        <end position="645"/>
    </location>
</feature>
<feature type="transmembrane region" description="Helical" evidence="2">
    <location>
        <begin position="541"/>
        <end position="558"/>
    </location>
</feature>
<dbReference type="PANTHER" id="PTHR16214">
    <property type="entry name" value="TRANSMEMBRANE PROTEIN 260"/>
    <property type="match status" value="1"/>
</dbReference>
<dbReference type="EMBL" id="CP032050">
    <property type="protein sequence ID" value="AYN66564.1"/>
    <property type="molecule type" value="Genomic_DNA"/>
</dbReference>
<feature type="transmembrane region" description="Helical" evidence="2">
    <location>
        <begin position="12"/>
        <end position="29"/>
    </location>
</feature>
<keyword evidence="1" id="KW-0175">Coiled coil</keyword>
<proteinExistence type="predicted"/>
<keyword evidence="4" id="KW-1185">Reference proteome</keyword>
<keyword evidence="2" id="KW-0472">Membrane</keyword>
<dbReference type="OrthoDB" id="9807602at2"/>
<protein>
    <submittedName>
        <fullName evidence="3">DUF2723 domain-containing protein</fullName>
    </submittedName>
</protein>